<dbReference type="OrthoDB" id="413079at2759"/>
<reference evidence="9 10" key="1">
    <citation type="journal article" date="2018" name="Mol. Biol. Evol.">
        <title>Broad Genomic Sampling Reveals a Smut Pathogenic Ancestry of the Fungal Clade Ustilaginomycotina.</title>
        <authorList>
            <person name="Kijpornyongpan T."/>
            <person name="Mondo S.J."/>
            <person name="Barry K."/>
            <person name="Sandor L."/>
            <person name="Lee J."/>
            <person name="Lipzen A."/>
            <person name="Pangilinan J."/>
            <person name="LaButti K."/>
            <person name="Hainaut M."/>
            <person name="Henrissat B."/>
            <person name="Grigoriev I.V."/>
            <person name="Spatafora J.W."/>
            <person name="Aime M.C."/>
        </authorList>
    </citation>
    <scope>NUCLEOTIDE SEQUENCE [LARGE SCALE GENOMIC DNA]</scope>
    <source>
        <strain evidence="9 10">MCA 3645</strain>
    </source>
</reference>
<feature type="transmembrane region" description="Helical" evidence="8">
    <location>
        <begin position="370"/>
        <end position="388"/>
    </location>
</feature>
<evidence type="ECO:0000256" key="2">
    <source>
        <dbReference type="ARBA" id="ARBA00008335"/>
    </source>
</evidence>
<dbReference type="EMBL" id="KZ819188">
    <property type="protein sequence ID" value="PWZ03438.1"/>
    <property type="molecule type" value="Genomic_DNA"/>
</dbReference>
<feature type="transmembrane region" description="Helical" evidence="8">
    <location>
        <begin position="436"/>
        <end position="455"/>
    </location>
</feature>
<sequence>MTQPRRRVRFSAKRILSTLKEDGEPKEMLLKEVSLYTCFALAGWVDATTGALLPAIRASYDLSFSIVSMLFVGNLCGCIVASFSNSPLVDKIGFGKAISLAAAAGTVLPILFLTLPPYPVLVVGMAVSGFSTSMLDTLVNVWMSQRPRANVRLGVVHFLYGFGALSSPLAAIPFIHEGRKGPAFQHFYFVSLGLAVIVTALVTIAFKLQRDSVAEVLTDESGEAIELQQIQRSSISKDDAEAAPSTDGAATPNSARTAASHTGYISPSQKLVRVLKLKVVYVLSVFTMIYVGTEVTVGGWTSTYLIEVRNEQSNANYLISGFWGGIALGRILLIPVTSMLGDELACFVYLVAAVGLQVLVWLVPNVIANAVALALLGLFLGPIFPIMIRYASRKVRPRAYLTAAISFIATFGAAGMALLPLIVGLASQAASEGIKILAPILVGLLSFQALIWVYANHALFTQMALQRSLLKDADGDDDRVD</sequence>
<dbReference type="Gene3D" id="1.20.1250.20">
    <property type="entry name" value="MFS general substrate transporter like domains"/>
    <property type="match status" value="2"/>
</dbReference>
<feature type="transmembrane region" description="Helical" evidence="8">
    <location>
        <begin position="187"/>
        <end position="206"/>
    </location>
</feature>
<comment type="subcellular location">
    <subcellularLocation>
        <location evidence="1">Endomembrane system</location>
        <topology evidence="1">Multi-pass membrane protein</topology>
    </subcellularLocation>
</comment>
<proteinExistence type="inferred from homology"/>
<dbReference type="STRING" id="1882483.A0A317XZW2"/>
<feature type="transmembrane region" description="Helical" evidence="8">
    <location>
        <begin position="155"/>
        <end position="175"/>
    </location>
</feature>
<keyword evidence="10" id="KW-1185">Reference proteome</keyword>
<evidence type="ECO:0000313" key="10">
    <source>
        <dbReference type="Proteomes" id="UP000246740"/>
    </source>
</evidence>
<accession>A0A317XZW2</accession>
<feature type="transmembrane region" description="Helical" evidence="8">
    <location>
        <begin position="279"/>
        <end position="297"/>
    </location>
</feature>
<feature type="transmembrane region" description="Helical" evidence="8">
    <location>
        <begin position="400"/>
        <end position="424"/>
    </location>
</feature>
<dbReference type="InterPro" id="IPR011701">
    <property type="entry name" value="MFS"/>
</dbReference>
<evidence type="ECO:0000256" key="4">
    <source>
        <dbReference type="ARBA" id="ARBA00022692"/>
    </source>
</evidence>
<dbReference type="InterPro" id="IPR051788">
    <property type="entry name" value="MFS_Transporter"/>
</dbReference>
<organism evidence="9 10">
    <name type="scientific">Testicularia cyperi</name>
    <dbReference type="NCBI Taxonomy" id="1882483"/>
    <lineage>
        <taxon>Eukaryota</taxon>
        <taxon>Fungi</taxon>
        <taxon>Dikarya</taxon>
        <taxon>Basidiomycota</taxon>
        <taxon>Ustilaginomycotina</taxon>
        <taxon>Ustilaginomycetes</taxon>
        <taxon>Ustilaginales</taxon>
        <taxon>Anthracoideaceae</taxon>
        <taxon>Testicularia</taxon>
    </lineage>
</organism>
<feature type="transmembrane region" description="Helical" evidence="8">
    <location>
        <begin position="97"/>
        <end position="115"/>
    </location>
</feature>
<dbReference type="SUPFAM" id="SSF103473">
    <property type="entry name" value="MFS general substrate transporter"/>
    <property type="match status" value="1"/>
</dbReference>
<keyword evidence="4 8" id="KW-0812">Transmembrane</keyword>
<keyword evidence="3" id="KW-0813">Transport</keyword>
<comment type="similarity">
    <text evidence="2">Belongs to the major facilitator superfamily.</text>
</comment>
<feature type="transmembrane region" description="Helical" evidence="8">
    <location>
        <begin position="317"/>
        <end position="337"/>
    </location>
</feature>
<feature type="transmembrane region" description="Helical" evidence="8">
    <location>
        <begin position="62"/>
        <end position="85"/>
    </location>
</feature>
<feature type="transmembrane region" description="Helical" evidence="8">
    <location>
        <begin position="121"/>
        <end position="143"/>
    </location>
</feature>
<keyword evidence="5 8" id="KW-1133">Transmembrane helix</keyword>
<dbReference type="Pfam" id="PF07690">
    <property type="entry name" value="MFS_1"/>
    <property type="match status" value="1"/>
</dbReference>
<dbReference type="GO" id="GO:0022857">
    <property type="term" value="F:transmembrane transporter activity"/>
    <property type="evidence" value="ECO:0007669"/>
    <property type="project" value="InterPro"/>
</dbReference>
<feature type="transmembrane region" description="Helical" evidence="8">
    <location>
        <begin position="344"/>
        <end position="364"/>
    </location>
</feature>
<evidence type="ECO:0000256" key="7">
    <source>
        <dbReference type="SAM" id="MobiDB-lite"/>
    </source>
</evidence>
<dbReference type="AlphaFoldDB" id="A0A317XZW2"/>
<dbReference type="GO" id="GO:0012505">
    <property type="term" value="C:endomembrane system"/>
    <property type="evidence" value="ECO:0007669"/>
    <property type="project" value="UniProtKB-SubCell"/>
</dbReference>
<dbReference type="PANTHER" id="PTHR23514">
    <property type="entry name" value="BYPASS OF STOP CODON PROTEIN 6"/>
    <property type="match status" value="1"/>
</dbReference>
<dbReference type="GO" id="GO:0016020">
    <property type="term" value="C:membrane"/>
    <property type="evidence" value="ECO:0007669"/>
    <property type="project" value="TreeGrafter"/>
</dbReference>
<evidence type="ECO:0000256" key="6">
    <source>
        <dbReference type="ARBA" id="ARBA00023136"/>
    </source>
</evidence>
<evidence type="ECO:0000256" key="1">
    <source>
        <dbReference type="ARBA" id="ARBA00004127"/>
    </source>
</evidence>
<protein>
    <submittedName>
        <fullName evidence="9">MFS general substrate transporter</fullName>
    </submittedName>
</protein>
<evidence type="ECO:0000256" key="8">
    <source>
        <dbReference type="SAM" id="Phobius"/>
    </source>
</evidence>
<evidence type="ECO:0000313" key="9">
    <source>
        <dbReference type="EMBL" id="PWZ03438.1"/>
    </source>
</evidence>
<dbReference type="PANTHER" id="PTHR23514:SF3">
    <property type="entry name" value="BYPASS OF STOP CODON PROTEIN 6"/>
    <property type="match status" value="1"/>
</dbReference>
<name>A0A317XZW2_9BASI</name>
<dbReference type="FunFam" id="1.20.1250.20:FF:000286">
    <property type="entry name" value="MFS efflux transporter"/>
    <property type="match status" value="1"/>
</dbReference>
<feature type="transmembrane region" description="Helical" evidence="8">
    <location>
        <begin position="33"/>
        <end position="56"/>
    </location>
</feature>
<gene>
    <name evidence="9" type="ORF">BCV70DRAFT_154368</name>
</gene>
<evidence type="ECO:0000256" key="3">
    <source>
        <dbReference type="ARBA" id="ARBA00022448"/>
    </source>
</evidence>
<evidence type="ECO:0000256" key="5">
    <source>
        <dbReference type="ARBA" id="ARBA00022989"/>
    </source>
</evidence>
<dbReference type="InterPro" id="IPR036259">
    <property type="entry name" value="MFS_trans_sf"/>
</dbReference>
<feature type="region of interest" description="Disordered" evidence="7">
    <location>
        <begin position="231"/>
        <end position="255"/>
    </location>
</feature>
<dbReference type="InParanoid" id="A0A317XZW2"/>
<keyword evidence="6 8" id="KW-0472">Membrane</keyword>
<dbReference type="Proteomes" id="UP000246740">
    <property type="component" value="Unassembled WGS sequence"/>
</dbReference>